<feature type="disulfide bond" evidence="3">
    <location>
        <begin position="144"/>
        <end position="162"/>
    </location>
</feature>
<feature type="disulfide bond" evidence="3">
    <location>
        <begin position="1117"/>
        <end position="1129"/>
    </location>
</feature>
<dbReference type="PROSITE" id="PS01209">
    <property type="entry name" value="LDLRA_1"/>
    <property type="match status" value="7"/>
</dbReference>
<dbReference type="Pfam" id="PF00057">
    <property type="entry name" value="Ldl_recept_a"/>
    <property type="match status" value="10"/>
</dbReference>
<feature type="domain" description="MAM" evidence="6">
    <location>
        <begin position="2024"/>
        <end position="2180"/>
    </location>
</feature>
<feature type="disulfide bond" evidence="3">
    <location>
        <begin position="2208"/>
        <end position="2223"/>
    </location>
</feature>
<proteinExistence type="predicted"/>
<dbReference type="InterPro" id="IPR000998">
    <property type="entry name" value="MAM_dom"/>
</dbReference>
<feature type="disulfide bond" evidence="3">
    <location>
        <begin position="2464"/>
        <end position="2482"/>
    </location>
</feature>
<comment type="caution">
    <text evidence="2">Lacks conserved residue(s) required for the propagation of feature annotation.</text>
</comment>
<dbReference type="Gene3D" id="2.80.10.50">
    <property type="match status" value="1"/>
</dbReference>
<evidence type="ECO:0000313" key="7">
    <source>
        <dbReference type="EMBL" id="KAK6490298.1"/>
    </source>
</evidence>
<feature type="disulfide bond" evidence="3">
    <location>
        <begin position="1575"/>
        <end position="1590"/>
    </location>
</feature>
<evidence type="ECO:0000259" key="6">
    <source>
        <dbReference type="PROSITE" id="PS50060"/>
    </source>
</evidence>
<dbReference type="PANTHER" id="PTHR23282:SF140">
    <property type="entry name" value="MAM AND LDL-RECEPTOR CLASS A DOMAIN-CONTAINING PROTEIN 1"/>
    <property type="match status" value="1"/>
</dbReference>
<feature type="disulfide bond" evidence="3">
    <location>
        <begin position="2007"/>
        <end position="2022"/>
    </location>
</feature>
<feature type="domain" description="MAM" evidence="6">
    <location>
        <begin position="574"/>
        <end position="731"/>
    </location>
</feature>
<sequence length="2693" mass="298173">MSTGYFLFIDSRYPHQNGQHAKLGSPLLTSGPECQLRFYYYMSGDSVGAIRVYLRTSLGGPLELLWERQDKGGAYYERAEVSAFSRRPFQVIIEGSVGNEAGHVIAIDDASFSSDCWLYEGQLPSGSTLAPTTESPCSTNQFRCGHNECIPVSQYCDGVMNCIDGLDEATCGMCTFEERRCGWRDDSTGDHAWSRQQGLTATGTAPNADHTTGTAMGWYMLVDLSTGVFESEALLQSPVLGEAASSCTVSFWYHMPGFEGSSLSLFIVDKDEREIWSYTAEGENQWNQALARIGRQKFGYKLLFKAWTMPVAGDVALDDITMNNCYLPPPRPCMGGEFQCVRGSCVPDDSVCDFTDQCGDRSDENDCSTYERCDFEHDYCNMTHSEDLQTTWNRRNGLTNNVGPTFDHLGNRTAHYLSLSDHGGDHPSAGLRSIVFLPTNTGQTCQVKCYYHFGRLSGALNIGIRTHFDGDVREIWKQNVAQQEQWKRVVVTINSTEKFEVVIQGRIFAVNGPSETLAIDDISFSKGCVPASDAALSCPEGFGACNSQCIPNIKFCNFIHDCPPDRADEDSCPDVCDFESDQCGWNSEEPTEQISWQRMKAGDSAVDGTAPLKDHSLNSTEGHYIGVGVNNITYNTTTFLKSSIYHSSGLNCSFHFYYNIAGCSILSVWLHTAEEAQLLFKTHSATQNQWLGKEVKFPTCLQEFQIVFEGAIQSPTGFLALDSFKFSNCGVMEVPVCPVEMFACRTGSCIPNSSVCDYQVDCCDGADEEPQTCSNYTMCNFECNLCSWEQLSSDNANWIRQEGQPSTQPGIPHTDHTTGAHNGSFLYLTANTQSDPEVLAQLGSPVIQKQSLTSPICKVRFWYQLSEGAKLVIFTRTALGGDLRMTDDIINRTSNIWEKAEITIEPTAMETLIPFQIILQASVSLGNASVAIDDISITPACTTAEVLLPDTTTKHKDYGQIVFLTKNLPNQIGLAIDNSGKAFTANVTDNIASVFNLYSPGLYQNISETVSFKSALNDSYYLQHSRNELGREVELFIKQIQSSNKNTAPASFWLAKNKWFPGFDALEAVSLPGYYIRHAGSRIFMAMDDGTGTFKEDASWKLRAVNISTTAPPTPQCPPTFFPCDTGECIPAKKFCDFTADCPSGEDEADCAATCDFEADACGWYENVPGDGFDWRRSSQITVPPEYQSQAPPQDHSTNTTEGHFMFALKNSSRFSQIAELRSPRFSQSATGCTMSFWHYNYGQAVGAADMNLRVEGENCSTTVIWRTLYNQGDQWLQAVIQLGRLTQPFHFSLTKVSLGVFDGVSALDDIYFENCSLPPPAASCEGRDKFHCRDTKACIGRLLVCDLVDDCGDGSDEDHCLMDLQCNFENGLCSWTQDTADSFDWTRIQGPTPTSKTGPWKDHTLGTVNGYYLYIEASDQKFQDTAVLLSQTFNSTILNDKKPCIFRFYYHMFGQHIYKLSVYKRSSTETKGELLWIKYGEQSNIWLRETLYLTSHQPFQILVEGTVGDDFNGDIGIDDLSFMDCVPYNGELPPTAPTTPSGTSNPITAHPHNCTVNQFVCRATGHCIDLMNRCDFRDDCSDKSDELTCVHPMCDFEGGNMYGWYQNVMTMSSKVEHAFHWFTGQGSTLHPGEKNHRPTIDHTLGTPQGWYMYADSSNGEFGQIADLLTPVISQTGPQCKLVFWYHMNGVTVGSLQVFSKFGNVTHEVWSQSGSQGNKWTRGEVILGIRYNFEIILRAKRGVSYIGDVVVDDISFENCAPLLIPDRQCTANEFACANKYCIPKDSLCDFKNDCGDASDENPFICRNFQGRCDFEFDFCSWRQWHNDDFDWLLKAGSTPTIGSGPPTDHTLRETSGHYIYIKSTLPQAPGNKARISGPTISRNSKECKIIFYFHMAGNGIGTLNVYQVTISDQYLLLLNLTGDQGNYWQREELLLHAEEDFVVMFEGLAGKGVKRLISVDDILFTRECLLASSSGSAEPTSLPPSGSCPHGYLECQNGKCYRPEQSCDFVNDCEDNTDEKECGTSCNFEGGRCGWRNSLADNFDWILGEGSTTSLRPPIDHTLGNKNGHFVYLEASSDGLKGDTSHMKSSKWKESRATCKLAFWYYFSTTATGLIRLLVKTERGFTELWNMTGNQGGQWNRAEVPLRKMRNFEVIFEGIRAKDFGGGAAIDDIEFVNCVPSGELPGSCPAVTDYVCRNGKCIESHLICDSKPDCEDESDETDCSGILSIPGACNFNMAETESWEAQCLLEQNMNDDFDWSIGRGSVAEGTGPSSDHSKDGKGRYIYINSGAQIEGDIAILTTHLSYPASLGVCRVRFWYHMYGSRHMGTLKVYTVGESGISLLMWYVNGYQGNTWNYANVILSNHSPFRVAFAAEVGGDSLTDIALDDISFTPECEVGGPITPQPPTCSPDSFQCQYVYECIPLTWLCDWEPDCVDESDESNCPTKNPGTLPPQDLCGDGQFQCSNDECLPSLLRCDGVADCPSAEDEFSCPCKLCLNGSLLCEDTGKCMPASQRCNGIVDCNQFQPDESSCTECPSEYCMNGGTCFINMEGSMCQCEQGWRGNRCNLKEKPIPTPSSTPYHENGSVGIFAGLGAGLILLVIGIAAVSLFVYRRKMLPQKPTEVGYGIMENPVYGGFEGKSEFSMSDAVPGVNVSVYPWLEERQEEPGNKTHTAHSFANPLYVSSAGDVKPTA</sequence>
<feature type="domain" description="MAM" evidence="6">
    <location>
        <begin position="1810"/>
        <end position="1970"/>
    </location>
</feature>
<feature type="disulfide bond" evidence="3">
    <location>
        <begin position="1124"/>
        <end position="1142"/>
    </location>
</feature>
<feature type="disulfide bond" evidence="3">
    <location>
        <begin position="1776"/>
        <end position="1794"/>
    </location>
</feature>
<keyword evidence="1 2" id="KW-1015">Disulfide bond</keyword>
<dbReference type="Gene3D" id="2.10.25.10">
    <property type="entry name" value="Laminin"/>
    <property type="match status" value="1"/>
</dbReference>
<dbReference type="SUPFAM" id="SSF110221">
    <property type="entry name" value="AbfB domain"/>
    <property type="match status" value="1"/>
</dbReference>
<keyword evidence="8" id="KW-1185">Reference proteome</keyword>
<accession>A0ABR0ZZQ7</accession>
<dbReference type="Gene3D" id="4.10.400.10">
    <property type="entry name" value="Low-density Lipoprotein Receptor"/>
    <property type="match status" value="11"/>
</dbReference>
<feature type="disulfide bond" evidence="3">
    <location>
        <begin position="352"/>
        <end position="367"/>
    </location>
</feature>
<dbReference type="InterPro" id="IPR013320">
    <property type="entry name" value="ConA-like_dom_sf"/>
</dbReference>
<feature type="disulfide bond" evidence="3">
    <location>
        <begin position="1995"/>
        <end position="2013"/>
    </location>
</feature>
<dbReference type="CDD" id="cd00054">
    <property type="entry name" value="EGF_CA"/>
    <property type="match status" value="1"/>
</dbReference>
<organism evidence="7 8">
    <name type="scientific">Huso huso</name>
    <name type="common">Beluga</name>
    <name type="synonym">Acipenser huso</name>
    <dbReference type="NCBI Taxonomy" id="61971"/>
    <lineage>
        <taxon>Eukaryota</taxon>
        <taxon>Metazoa</taxon>
        <taxon>Chordata</taxon>
        <taxon>Craniata</taxon>
        <taxon>Vertebrata</taxon>
        <taxon>Euteleostomi</taxon>
        <taxon>Actinopterygii</taxon>
        <taxon>Chondrostei</taxon>
        <taxon>Acipenseriformes</taxon>
        <taxon>Acipenseridae</taxon>
        <taxon>Huso</taxon>
    </lineage>
</organism>
<dbReference type="Pfam" id="PF05270">
    <property type="entry name" value="AbfB"/>
    <property type="match status" value="1"/>
</dbReference>
<feature type="disulfide bond" evidence="3">
    <location>
        <begin position="2428"/>
        <end position="2443"/>
    </location>
</feature>
<feature type="disulfide bond" evidence="3">
    <location>
        <begin position="1769"/>
        <end position="1781"/>
    </location>
</feature>
<dbReference type="PROSITE" id="PS00022">
    <property type="entry name" value="EGF_1"/>
    <property type="match status" value="1"/>
</dbReference>
<feature type="domain" description="MAM" evidence="6">
    <location>
        <begin position="371"/>
        <end position="530"/>
    </location>
</feature>
<evidence type="ECO:0000259" key="5">
    <source>
        <dbReference type="PROSITE" id="PS50026"/>
    </source>
</evidence>
<evidence type="ECO:0000313" key="8">
    <source>
        <dbReference type="Proteomes" id="UP001369086"/>
    </source>
</evidence>
<dbReference type="SUPFAM" id="SSF57196">
    <property type="entry name" value="EGF/Laminin"/>
    <property type="match status" value="1"/>
</dbReference>
<evidence type="ECO:0000256" key="2">
    <source>
        <dbReference type="PROSITE-ProRule" id="PRU00076"/>
    </source>
</evidence>
<dbReference type="Proteomes" id="UP001369086">
    <property type="component" value="Unassembled WGS sequence"/>
</dbReference>
<protein>
    <submittedName>
        <fullName evidence="7">MAM and LDL-receptor class A domain-containing protein 1</fullName>
    </submittedName>
</protein>
<feature type="disulfide bond" evidence="3">
    <location>
        <begin position="1988"/>
        <end position="2000"/>
    </location>
</feature>
<reference evidence="7 8" key="1">
    <citation type="submission" date="2021-05" db="EMBL/GenBank/DDBJ databases">
        <authorList>
            <person name="Zahm M."/>
            <person name="Klopp C."/>
            <person name="Cabau C."/>
            <person name="Kuhl H."/>
            <person name="Suciu R."/>
            <person name="Ciorpac M."/>
            <person name="Holostenco D."/>
            <person name="Gessner J."/>
            <person name="Wuertz S."/>
            <person name="Hohne C."/>
            <person name="Stock M."/>
            <person name="Gislard M."/>
            <person name="Lluch J."/>
            <person name="Milhes M."/>
            <person name="Lampietro C."/>
            <person name="Lopez Roques C."/>
            <person name="Donnadieu C."/>
            <person name="Du K."/>
            <person name="Schartl M."/>
            <person name="Guiguen Y."/>
        </authorList>
    </citation>
    <scope>NUCLEOTIDE SEQUENCE [LARGE SCALE GENOMIC DNA]</scope>
    <source>
        <strain evidence="7">Hh-F2</strain>
        <tissue evidence="7">Blood</tissue>
    </source>
</reference>
<feature type="domain" description="MAM" evidence="6">
    <location>
        <begin position="2231"/>
        <end position="2397"/>
    </location>
</feature>
<comment type="caution">
    <text evidence="7">The sequence shown here is derived from an EMBL/GenBank/DDBJ whole genome shotgun (WGS) entry which is preliminary data.</text>
</comment>
<keyword evidence="2" id="KW-0245">EGF-like domain</keyword>
<feature type="disulfide bond" evidence="3">
    <location>
        <begin position="156"/>
        <end position="171"/>
    </location>
</feature>
<name>A0ABR0ZZQ7_HUSHU</name>
<dbReference type="InterPro" id="IPR023415">
    <property type="entry name" value="LDLR_class-A_CS"/>
</dbReference>
<feature type="disulfide bond" evidence="3">
    <location>
        <begin position="1136"/>
        <end position="1151"/>
    </location>
</feature>
<feature type="disulfide bond" evidence="3">
    <location>
        <begin position="744"/>
        <end position="762"/>
    </location>
</feature>
<keyword evidence="4" id="KW-1133">Transmembrane helix</keyword>
<dbReference type="SMART" id="SM00137">
    <property type="entry name" value="MAM"/>
    <property type="match status" value="11"/>
</dbReference>
<dbReference type="PROSITE" id="PS50060">
    <property type="entry name" value="MAM_2"/>
    <property type="match status" value="11"/>
</dbReference>
<dbReference type="InterPro" id="IPR051560">
    <property type="entry name" value="MAM_domain-containing"/>
</dbReference>
<dbReference type="CDD" id="cd06263">
    <property type="entry name" value="MAM"/>
    <property type="match status" value="11"/>
</dbReference>
<feature type="domain" description="MAM" evidence="6">
    <location>
        <begin position="1365"/>
        <end position="1528"/>
    </location>
</feature>
<dbReference type="InterPro" id="IPR002172">
    <property type="entry name" value="LDrepeatLR_classA_rpt"/>
</dbReference>
<feature type="disulfide bond" evidence="3">
    <location>
        <begin position="2196"/>
        <end position="2214"/>
    </location>
</feature>
<feature type="domain" description="MAM" evidence="6">
    <location>
        <begin position="1593"/>
        <end position="1761"/>
    </location>
</feature>
<dbReference type="EMBL" id="JAHFZB010000004">
    <property type="protein sequence ID" value="KAK6490298.1"/>
    <property type="molecule type" value="Genomic_DNA"/>
</dbReference>
<dbReference type="SMART" id="SM00192">
    <property type="entry name" value="LDLa"/>
    <property type="match status" value="13"/>
</dbReference>
<keyword evidence="4" id="KW-0812">Transmembrane</keyword>
<dbReference type="SUPFAM" id="SSF57424">
    <property type="entry name" value="LDL receptor-like module"/>
    <property type="match status" value="11"/>
</dbReference>
<feature type="disulfide bond" evidence="3">
    <location>
        <begin position="340"/>
        <end position="358"/>
    </location>
</feature>
<dbReference type="PROSITE" id="PS01186">
    <property type="entry name" value="EGF_2"/>
    <property type="match status" value="1"/>
</dbReference>
<evidence type="ECO:0000256" key="3">
    <source>
        <dbReference type="PROSITE-ProRule" id="PRU00124"/>
    </source>
</evidence>
<dbReference type="PRINTS" id="PR00261">
    <property type="entry name" value="LDLRECEPTOR"/>
</dbReference>
<dbReference type="PROSITE" id="PS50068">
    <property type="entry name" value="LDLRA_2"/>
    <property type="match status" value="12"/>
</dbReference>
<dbReference type="InterPro" id="IPR036195">
    <property type="entry name" value="AbfB_ABD_sf"/>
</dbReference>
<dbReference type="InterPro" id="IPR000742">
    <property type="entry name" value="EGF"/>
</dbReference>
<evidence type="ECO:0000256" key="1">
    <source>
        <dbReference type="ARBA" id="ARBA00023157"/>
    </source>
</evidence>
<keyword evidence="4" id="KW-0472">Membrane</keyword>
<feature type="disulfide bond" evidence="2">
    <location>
        <begin position="2557"/>
        <end position="2566"/>
    </location>
</feature>
<dbReference type="PROSITE" id="PS50026">
    <property type="entry name" value="EGF_3"/>
    <property type="match status" value="1"/>
</dbReference>
<evidence type="ECO:0000256" key="4">
    <source>
        <dbReference type="SAM" id="Phobius"/>
    </source>
</evidence>
<dbReference type="PANTHER" id="PTHR23282">
    <property type="entry name" value="APICAL ENDOSOMAL GLYCOPROTEIN PRECURSOR"/>
    <property type="match status" value="1"/>
</dbReference>
<dbReference type="InterPro" id="IPR036055">
    <property type="entry name" value="LDL_receptor-like_sf"/>
</dbReference>
<feature type="disulfide bond" evidence="3">
    <location>
        <begin position="137"/>
        <end position="149"/>
    </location>
</feature>
<feature type="domain" description="MAM" evidence="6">
    <location>
        <begin position="777"/>
        <end position="943"/>
    </location>
</feature>
<feature type="disulfide bond" evidence="3">
    <location>
        <begin position="1346"/>
        <end position="1361"/>
    </location>
</feature>
<dbReference type="Gene3D" id="2.60.120.200">
    <property type="match status" value="11"/>
</dbReference>
<feature type="disulfide bond" evidence="3">
    <location>
        <begin position="333"/>
        <end position="345"/>
    </location>
</feature>
<feature type="domain" description="EGF-like" evidence="5">
    <location>
        <begin position="2533"/>
        <end position="2567"/>
    </location>
</feature>
<feature type="disulfide bond" evidence="3">
    <location>
        <begin position="2457"/>
        <end position="2469"/>
    </location>
</feature>
<feature type="domain" description="MAM" evidence="6">
    <location>
        <begin position="1153"/>
        <end position="1318"/>
    </location>
</feature>
<feature type="disulfide bond" evidence="3">
    <location>
        <begin position="737"/>
        <end position="749"/>
    </location>
</feature>
<feature type="disulfide bond" evidence="3">
    <location>
        <begin position="2476"/>
        <end position="2491"/>
    </location>
</feature>
<dbReference type="CDD" id="cd00112">
    <property type="entry name" value="LDLa"/>
    <property type="match status" value="12"/>
</dbReference>
<dbReference type="Pfam" id="PF00629">
    <property type="entry name" value="MAM"/>
    <property type="match status" value="11"/>
</dbReference>
<feature type="transmembrane region" description="Helical" evidence="4">
    <location>
        <begin position="2587"/>
        <end position="2612"/>
    </location>
</feature>
<dbReference type="SUPFAM" id="SSF49899">
    <property type="entry name" value="Concanavalin A-like lectins/glucanases"/>
    <property type="match status" value="11"/>
</dbReference>
<gene>
    <name evidence="7" type="ORF">HHUSO_G4798</name>
</gene>
<dbReference type="InterPro" id="IPR007934">
    <property type="entry name" value="AbfB_ABD"/>
</dbReference>
<feature type="domain" description="MAM" evidence="6">
    <location>
        <begin position="172"/>
        <end position="327"/>
    </location>
</feature>
<feature type="domain" description="MAM" evidence="6">
    <location>
        <begin position="1"/>
        <end position="118"/>
    </location>
</feature>